<accession>A0A443R4Z8</accession>
<gene>
    <name evidence="3" type="ORF">B4U79_07552</name>
</gene>
<protein>
    <submittedName>
        <fullName evidence="3">Geminin-like protein</fullName>
    </submittedName>
</protein>
<dbReference type="Pfam" id="PF07412">
    <property type="entry name" value="Geminin"/>
    <property type="match status" value="1"/>
</dbReference>
<name>A0A443R4Z8_9ACAR</name>
<evidence type="ECO:0000256" key="2">
    <source>
        <dbReference type="SAM" id="MobiDB-lite"/>
    </source>
</evidence>
<evidence type="ECO:0000313" key="3">
    <source>
        <dbReference type="EMBL" id="RWS10364.1"/>
    </source>
</evidence>
<dbReference type="InterPro" id="IPR022786">
    <property type="entry name" value="Geminin/Multicilin"/>
</dbReference>
<reference evidence="3 4" key="1">
    <citation type="journal article" date="2018" name="Gigascience">
        <title>Genomes of trombidid mites reveal novel predicted allergens and laterally-transferred genes associated with secondary metabolism.</title>
        <authorList>
            <person name="Dong X."/>
            <person name="Chaisiri K."/>
            <person name="Xia D."/>
            <person name="Armstrong S.D."/>
            <person name="Fang Y."/>
            <person name="Donnelly M.J."/>
            <person name="Kadowaki T."/>
            <person name="McGarry J.W."/>
            <person name="Darby A.C."/>
            <person name="Makepeace B.L."/>
        </authorList>
    </citation>
    <scope>NUCLEOTIDE SEQUENCE [LARGE SCALE GENOMIC DNA]</scope>
    <source>
        <strain evidence="3">UoL-WK</strain>
    </source>
</reference>
<evidence type="ECO:0000313" key="4">
    <source>
        <dbReference type="Proteomes" id="UP000285301"/>
    </source>
</evidence>
<dbReference type="EMBL" id="NCKU01002122">
    <property type="protein sequence ID" value="RWS10364.1"/>
    <property type="molecule type" value="Genomic_DNA"/>
</dbReference>
<dbReference type="Gene3D" id="1.20.5.1180">
    <property type="entry name" value="Geminin coiled-coil domain"/>
    <property type="match status" value="1"/>
</dbReference>
<keyword evidence="4" id="KW-1185">Reference proteome</keyword>
<dbReference type="OrthoDB" id="6494799at2759"/>
<dbReference type="AlphaFoldDB" id="A0A443R4Z8"/>
<keyword evidence="1" id="KW-0175">Coiled coil</keyword>
<evidence type="ECO:0000256" key="1">
    <source>
        <dbReference type="SAM" id="Coils"/>
    </source>
</evidence>
<organism evidence="3 4">
    <name type="scientific">Dinothrombium tinctorium</name>
    <dbReference type="NCBI Taxonomy" id="1965070"/>
    <lineage>
        <taxon>Eukaryota</taxon>
        <taxon>Metazoa</taxon>
        <taxon>Ecdysozoa</taxon>
        <taxon>Arthropoda</taxon>
        <taxon>Chelicerata</taxon>
        <taxon>Arachnida</taxon>
        <taxon>Acari</taxon>
        <taxon>Acariformes</taxon>
        <taxon>Trombidiformes</taxon>
        <taxon>Prostigmata</taxon>
        <taxon>Anystina</taxon>
        <taxon>Parasitengona</taxon>
        <taxon>Trombidioidea</taxon>
        <taxon>Trombidiidae</taxon>
        <taxon>Dinothrombium</taxon>
    </lineage>
</organism>
<feature type="coiled-coil region" evidence="1">
    <location>
        <begin position="61"/>
        <end position="98"/>
    </location>
</feature>
<comment type="caution">
    <text evidence="3">The sequence shown here is derived from an EMBL/GenBank/DDBJ whole genome shotgun (WGS) entry which is preliminary data.</text>
</comment>
<dbReference type="SUPFAM" id="SSF111469">
    <property type="entry name" value="Geminin coiled-coil domain"/>
    <property type="match status" value="1"/>
</dbReference>
<sequence length="122" mass="13824">MSAAKKNKLTRPVSEDEHNSCESSVECKKAKKTIKTNASSDCHSVKKWMTDKKVDDVEYWKALAEERRVALENALKENENLVHENELLKAENAHLQQLADNGMKLAQLVSESVDQSVDHLFD</sequence>
<dbReference type="GO" id="GO:0006275">
    <property type="term" value="P:regulation of DNA replication"/>
    <property type="evidence" value="ECO:0007669"/>
    <property type="project" value="InterPro"/>
</dbReference>
<dbReference type="STRING" id="1965070.A0A443R4Z8"/>
<feature type="compositionally biased region" description="Basic and acidic residues" evidence="2">
    <location>
        <begin position="13"/>
        <end position="24"/>
    </location>
</feature>
<dbReference type="Proteomes" id="UP000285301">
    <property type="component" value="Unassembled WGS sequence"/>
</dbReference>
<feature type="region of interest" description="Disordered" evidence="2">
    <location>
        <begin position="1"/>
        <end position="24"/>
    </location>
</feature>
<proteinExistence type="predicted"/>